<protein>
    <submittedName>
        <fullName evidence="2">LTLL9335</fullName>
    </submittedName>
</protein>
<organism evidence="2">
    <name type="scientific">Homo sapiens</name>
    <name type="common">Human</name>
    <dbReference type="NCBI Taxonomy" id="9606"/>
    <lineage>
        <taxon>Eukaryota</taxon>
        <taxon>Metazoa</taxon>
        <taxon>Chordata</taxon>
        <taxon>Craniata</taxon>
        <taxon>Vertebrata</taxon>
        <taxon>Euteleostomi</taxon>
        <taxon>Mammalia</taxon>
        <taxon>Eutheria</taxon>
        <taxon>Euarchontoglires</taxon>
        <taxon>Primates</taxon>
        <taxon>Haplorrhini</taxon>
        <taxon>Catarrhini</taxon>
        <taxon>Hominidae</taxon>
        <taxon>Homo</taxon>
    </lineage>
</organism>
<name>Q6UXR7_HUMAN</name>
<dbReference type="AlphaFoldDB" id="Q6UXR7"/>
<dbReference type="EMBL" id="AY358235">
    <property type="protein sequence ID" value="AAQ88602.1"/>
    <property type="molecule type" value="mRNA"/>
</dbReference>
<evidence type="ECO:0000313" key="2">
    <source>
        <dbReference type="EMBL" id="AAQ88602.1"/>
    </source>
</evidence>
<gene>
    <name evidence="2" type="ORF">UNQ9335</name>
</gene>
<keyword evidence="1" id="KW-0732">Signal</keyword>
<feature type="signal peptide" evidence="1">
    <location>
        <begin position="1"/>
        <end position="21"/>
    </location>
</feature>
<proteinExistence type="evidence at transcript level"/>
<feature type="chain" id="PRO_5004281688" evidence="1">
    <location>
        <begin position="22"/>
        <end position="104"/>
    </location>
</feature>
<evidence type="ECO:0000256" key="1">
    <source>
        <dbReference type="SAM" id="SignalP"/>
    </source>
</evidence>
<sequence length="104" mass="11814">MLTLLLYTCLLAFVQMPFSLSLSYCFRMDSFCLSLFSWAPSALVHAVKWSFVLATDLYLLNASLCQACGCLRYWCTAVITLKISLPLRSFIVGRETPQNIQMDK</sequence>
<accession>Q6UXR7</accession>
<reference evidence="2" key="1">
    <citation type="journal article" date="2003" name="Genome Res.">
        <title>The secreted protein discovery initiative (SPDI), a large-scale effort to identify novel human secreted and transmembrane proteins: a bioinformatics assessment.</title>
        <authorList>
            <person name="Clark H.F."/>
            <person name="Gurney A.L."/>
            <person name="Abaya E."/>
            <person name="Baker K."/>
            <person name="Baldwin D."/>
            <person name="Brush J."/>
            <person name="Chen J."/>
            <person name="Chow B."/>
            <person name="Chui C."/>
            <person name="Crowley C."/>
            <person name="Currell B."/>
            <person name="Deuel B."/>
            <person name="Dowd P."/>
            <person name="Eaton D."/>
            <person name="Foster J."/>
            <person name="Grimaldi C."/>
            <person name="Gu Q."/>
            <person name="Hass P.E."/>
            <person name="Heldens S."/>
            <person name="Huang A."/>
            <person name="Kim H.S."/>
            <person name="Klimowski L."/>
            <person name="Jin Y."/>
            <person name="Johnson S."/>
            <person name="Lee J."/>
            <person name="Lewis L."/>
            <person name="Liao D."/>
            <person name="Mark M."/>
            <person name="Robbie E."/>
            <person name="Sanchez C."/>
            <person name="Schoenfeld J."/>
            <person name="Seshagiri S."/>
            <person name="Simmons L."/>
            <person name="Singh J."/>
            <person name="Smith V."/>
            <person name="Stinson J."/>
            <person name="Vagts A."/>
            <person name="Vandlen R."/>
            <person name="Watanabe C."/>
            <person name="Wieand D."/>
            <person name="Woods K."/>
            <person name="Xie M.H."/>
            <person name="Yansura D."/>
            <person name="Yi S."/>
            <person name="Yu G."/>
            <person name="Yuan J."/>
            <person name="Zhang M."/>
            <person name="Zhang Z."/>
            <person name="Goddard A."/>
            <person name="Wood W.I."/>
            <person name="Godowski P."/>
            <person name="Gray A."/>
        </authorList>
    </citation>
    <scope>NUCLEOTIDE SEQUENCE</scope>
</reference>